<accession>A0A1G7TPJ5</accession>
<protein>
    <recommendedName>
        <fullName evidence="4">Nuclear transport factor 2 family protein</fullName>
    </recommendedName>
</protein>
<dbReference type="AlphaFoldDB" id="A0A1G7TPJ5"/>
<evidence type="ECO:0000313" key="2">
    <source>
        <dbReference type="EMBL" id="SDG37205.1"/>
    </source>
</evidence>
<evidence type="ECO:0000313" key="3">
    <source>
        <dbReference type="Proteomes" id="UP000199623"/>
    </source>
</evidence>
<keyword evidence="3" id="KW-1185">Reference proteome</keyword>
<gene>
    <name evidence="2" type="ORF">SAMN05216553_107396</name>
</gene>
<keyword evidence="1" id="KW-0732">Signal</keyword>
<evidence type="ECO:0008006" key="4">
    <source>
        <dbReference type="Google" id="ProtNLM"/>
    </source>
</evidence>
<proteinExistence type="predicted"/>
<dbReference type="OrthoDB" id="3693240at2"/>
<name>A0A1G7TPJ5_9PSEU</name>
<feature type="signal peptide" evidence="1">
    <location>
        <begin position="1"/>
        <end position="24"/>
    </location>
</feature>
<reference evidence="3" key="1">
    <citation type="submission" date="2016-10" db="EMBL/GenBank/DDBJ databases">
        <authorList>
            <person name="Varghese N."/>
            <person name="Submissions S."/>
        </authorList>
    </citation>
    <scope>NUCLEOTIDE SEQUENCE [LARGE SCALE GENOMIC DNA]</scope>
    <source>
        <strain evidence="3">CGMCC 4.3506</strain>
    </source>
</reference>
<dbReference type="RefSeq" id="WP_143035972.1">
    <property type="nucleotide sequence ID" value="NZ_FNCC01000007.1"/>
</dbReference>
<dbReference type="EMBL" id="FNCC01000007">
    <property type="protein sequence ID" value="SDG37205.1"/>
    <property type="molecule type" value="Genomic_DNA"/>
</dbReference>
<dbReference type="Proteomes" id="UP000199623">
    <property type="component" value="Unassembled WGS sequence"/>
</dbReference>
<organism evidence="2 3">
    <name type="scientific">Lentzea fradiae</name>
    <dbReference type="NCBI Taxonomy" id="200378"/>
    <lineage>
        <taxon>Bacteria</taxon>
        <taxon>Bacillati</taxon>
        <taxon>Actinomycetota</taxon>
        <taxon>Actinomycetes</taxon>
        <taxon>Pseudonocardiales</taxon>
        <taxon>Pseudonocardiaceae</taxon>
        <taxon>Lentzea</taxon>
    </lineage>
</organism>
<sequence length="168" mass="18124">MRAAVLALVPVLLAGASATPVALADPDRGEIARIAQLYLENRAHKVTTAPQTPGFGVPVTPALAARLAVHEEELASAAAKRTRYRSAVVRTMLRRIDADQNHKIVVAHVHEHGELYFEKPGPVRSTGYGLPHLLTFVRAGEGWVLADVALRPPKHCGLLPEPQQVSEC</sequence>
<feature type="chain" id="PRO_5011689631" description="Nuclear transport factor 2 family protein" evidence="1">
    <location>
        <begin position="25"/>
        <end position="168"/>
    </location>
</feature>
<dbReference type="STRING" id="200378.SAMN05216553_107396"/>
<evidence type="ECO:0000256" key="1">
    <source>
        <dbReference type="SAM" id="SignalP"/>
    </source>
</evidence>